<evidence type="ECO:0000313" key="15">
    <source>
        <dbReference type="EMBL" id="KAL3279062.1"/>
    </source>
</evidence>
<evidence type="ECO:0000256" key="7">
    <source>
        <dbReference type="ARBA" id="ARBA00023002"/>
    </source>
</evidence>
<keyword evidence="6 13" id="KW-1133">Transmembrane helix</keyword>
<keyword evidence="8" id="KW-0408">Iron</keyword>
<feature type="transmembrane region" description="Helical" evidence="13">
    <location>
        <begin position="220"/>
        <end position="241"/>
    </location>
</feature>
<dbReference type="PRINTS" id="PR00075">
    <property type="entry name" value="FACDDSATRASE"/>
</dbReference>
<name>A0ABD2NKY7_9CUCU</name>
<dbReference type="GO" id="GO:0016491">
    <property type="term" value="F:oxidoreductase activity"/>
    <property type="evidence" value="ECO:0007669"/>
    <property type="project" value="UniProtKB-KW"/>
</dbReference>
<evidence type="ECO:0000256" key="13">
    <source>
        <dbReference type="SAM" id="Phobius"/>
    </source>
</evidence>
<dbReference type="CDD" id="cd03505">
    <property type="entry name" value="Delta9-FADS-like"/>
    <property type="match status" value="1"/>
</dbReference>
<dbReference type="AlphaFoldDB" id="A0ABD2NKY7"/>
<evidence type="ECO:0000256" key="6">
    <source>
        <dbReference type="ARBA" id="ARBA00022989"/>
    </source>
</evidence>
<keyword evidence="11 12" id="KW-0275">Fatty acid biosynthesis</keyword>
<evidence type="ECO:0000259" key="14">
    <source>
        <dbReference type="Pfam" id="PF00487"/>
    </source>
</evidence>
<evidence type="ECO:0000256" key="8">
    <source>
        <dbReference type="ARBA" id="ARBA00023004"/>
    </source>
</evidence>
<reference evidence="15 16" key="1">
    <citation type="journal article" date="2021" name="BMC Biol.">
        <title>Horizontally acquired antibacterial genes associated with adaptive radiation of ladybird beetles.</title>
        <authorList>
            <person name="Li H.S."/>
            <person name="Tang X.F."/>
            <person name="Huang Y.H."/>
            <person name="Xu Z.Y."/>
            <person name="Chen M.L."/>
            <person name="Du X.Y."/>
            <person name="Qiu B.Y."/>
            <person name="Chen P.T."/>
            <person name="Zhang W."/>
            <person name="Slipinski A."/>
            <person name="Escalona H.E."/>
            <person name="Waterhouse R.M."/>
            <person name="Zwick A."/>
            <person name="Pang H."/>
        </authorList>
    </citation>
    <scope>NUCLEOTIDE SEQUENCE [LARGE SCALE GENOMIC DNA]</scope>
    <source>
        <strain evidence="15">SYSU2018</strain>
    </source>
</reference>
<protein>
    <recommendedName>
        <fullName evidence="14">Fatty acid desaturase domain-containing protein</fullName>
    </recommendedName>
</protein>
<evidence type="ECO:0000256" key="1">
    <source>
        <dbReference type="ARBA" id="ARBA00004141"/>
    </source>
</evidence>
<evidence type="ECO:0000256" key="2">
    <source>
        <dbReference type="ARBA" id="ARBA00009295"/>
    </source>
</evidence>
<organism evidence="15 16">
    <name type="scientific">Cryptolaemus montrouzieri</name>
    <dbReference type="NCBI Taxonomy" id="559131"/>
    <lineage>
        <taxon>Eukaryota</taxon>
        <taxon>Metazoa</taxon>
        <taxon>Ecdysozoa</taxon>
        <taxon>Arthropoda</taxon>
        <taxon>Hexapoda</taxon>
        <taxon>Insecta</taxon>
        <taxon>Pterygota</taxon>
        <taxon>Neoptera</taxon>
        <taxon>Endopterygota</taxon>
        <taxon>Coleoptera</taxon>
        <taxon>Polyphaga</taxon>
        <taxon>Cucujiformia</taxon>
        <taxon>Coccinelloidea</taxon>
        <taxon>Coccinellidae</taxon>
        <taxon>Scymninae</taxon>
        <taxon>Scymnini</taxon>
        <taxon>Cryptolaemus</taxon>
    </lineage>
</organism>
<feature type="transmembrane region" description="Helical" evidence="13">
    <location>
        <begin position="247"/>
        <end position="267"/>
    </location>
</feature>
<evidence type="ECO:0000256" key="11">
    <source>
        <dbReference type="ARBA" id="ARBA00023160"/>
    </source>
</evidence>
<keyword evidence="3 12" id="KW-0444">Lipid biosynthesis</keyword>
<dbReference type="Proteomes" id="UP001516400">
    <property type="component" value="Unassembled WGS sequence"/>
</dbReference>
<comment type="subcellular location">
    <subcellularLocation>
        <location evidence="1">Membrane</location>
        <topology evidence="1">Multi-pass membrane protein</topology>
    </subcellularLocation>
</comment>
<feature type="transmembrane region" description="Helical" evidence="13">
    <location>
        <begin position="104"/>
        <end position="126"/>
    </location>
</feature>
<dbReference type="PANTHER" id="PTHR11351:SF98">
    <property type="entry name" value="RE43130P"/>
    <property type="match status" value="1"/>
</dbReference>
<evidence type="ECO:0000313" key="16">
    <source>
        <dbReference type="Proteomes" id="UP001516400"/>
    </source>
</evidence>
<dbReference type="EMBL" id="JABFTP020000124">
    <property type="protein sequence ID" value="KAL3279062.1"/>
    <property type="molecule type" value="Genomic_DNA"/>
</dbReference>
<dbReference type="GO" id="GO:0016020">
    <property type="term" value="C:membrane"/>
    <property type="evidence" value="ECO:0007669"/>
    <property type="project" value="UniProtKB-SubCell"/>
</dbReference>
<dbReference type="PANTHER" id="PTHR11351">
    <property type="entry name" value="ACYL-COA DESATURASE"/>
    <property type="match status" value="1"/>
</dbReference>
<sequence>MVASTEERTMAPKLVDSAKSIFHSSLPDQPSSAEPLQIISNGKSGNLNGVKTLNNKKPINSKYAPLPEYKWHIVWRNVIAFVYLHTFSIYGLYLGIFYAKWLTVLWAGLIAFSAGQGITSGAHRLWAHRTYKAKLPLRIFLATMQTMAFQNHLYEWVRDHRVHHKFTDTDADPHNARRGFFFSHIGWLMLKKHKDVFMKGKQVDLRDLEADPVVMFQKKYYLILMPLMCFVIPTFVPWYFWSENFWISWYVAGVLRYTSSLNITWLVNSAAHIWGMKPYDKSIAPTENIFVAIAAQGEGWHNYHHVFPWDYKAAELGNYSMNISTAFLDFMHFIGQAYDLKTASKEMIDRRARRTGDGTRECGKDNGVEPGYHSYLDDGDHLWGWGDTDMKDDEVEVVLRTNNIKDR</sequence>
<evidence type="ECO:0000256" key="10">
    <source>
        <dbReference type="ARBA" id="ARBA00023136"/>
    </source>
</evidence>
<accession>A0ABD2NKY7</accession>
<gene>
    <name evidence="15" type="ORF">HHI36_016577</name>
</gene>
<dbReference type="InterPro" id="IPR005804">
    <property type="entry name" value="FA_desaturase_dom"/>
</dbReference>
<dbReference type="Pfam" id="PF00487">
    <property type="entry name" value="FA_desaturase"/>
    <property type="match status" value="1"/>
</dbReference>
<keyword evidence="5" id="KW-0276">Fatty acid metabolism</keyword>
<proteinExistence type="inferred from homology"/>
<comment type="domain">
    <text evidence="12">The histidine box domains are involved in binding the catalytic metal ions.</text>
</comment>
<evidence type="ECO:0000256" key="3">
    <source>
        <dbReference type="ARBA" id="ARBA00022516"/>
    </source>
</evidence>
<feature type="transmembrane region" description="Helical" evidence="13">
    <location>
        <begin position="78"/>
        <end position="98"/>
    </location>
</feature>
<evidence type="ECO:0000256" key="9">
    <source>
        <dbReference type="ARBA" id="ARBA00023098"/>
    </source>
</evidence>
<keyword evidence="9" id="KW-0443">Lipid metabolism</keyword>
<evidence type="ECO:0000256" key="12">
    <source>
        <dbReference type="RuleBase" id="RU000581"/>
    </source>
</evidence>
<evidence type="ECO:0000256" key="4">
    <source>
        <dbReference type="ARBA" id="ARBA00022692"/>
    </source>
</evidence>
<keyword evidence="4 12" id="KW-0812">Transmembrane</keyword>
<comment type="similarity">
    <text evidence="2 12">Belongs to the fatty acid desaturase type 1 family.</text>
</comment>
<comment type="cofactor">
    <cofactor evidence="12">
        <name>Fe(2+)</name>
        <dbReference type="ChEBI" id="CHEBI:29033"/>
    </cofactor>
</comment>
<evidence type="ECO:0000256" key="5">
    <source>
        <dbReference type="ARBA" id="ARBA00022832"/>
    </source>
</evidence>
<dbReference type="GO" id="GO:0006633">
    <property type="term" value="P:fatty acid biosynthetic process"/>
    <property type="evidence" value="ECO:0007669"/>
    <property type="project" value="UniProtKB-KW"/>
</dbReference>
<keyword evidence="16" id="KW-1185">Reference proteome</keyword>
<keyword evidence="7 12" id="KW-0560">Oxidoreductase</keyword>
<keyword evidence="10 13" id="KW-0472">Membrane</keyword>
<dbReference type="InterPro" id="IPR015876">
    <property type="entry name" value="Acyl-CoA_DS"/>
</dbReference>
<comment type="caution">
    <text evidence="15">The sequence shown here is derived from an EMBL/GenBank/DDBJ whole genome shotgun (WGS) entry which is preliminary data.</text>
</comment>
<feature type="domain" description="Fatty acid desaturase" evidence="14">
    <location>
        <begin position="101"/>
        <end position="308"/>
    </location>
</feature>